<gene>
    <name evidence="1" type="ORF">MFFC18_26510</name>
</gene>
<dbReference type="Proteomes" id="UP000322214">
    <property type="component" value="Chromosome"/>
</dbReference>
<organism evidence="1 2">
    <name type="scientific">Mariniblastus fucicola</name>
    <dbReference type="NCBI Taxonomy" id="980251"/>
    <lineage>
        <taxon>Bacteria</taxon>
        <taxon>Pseudomonadati</taxon>
        <taxon>Planctomycetota</taxon>
        <taxon>Planctomycetia</taxon>
        <taxon>Pirellulales</taxon>
        <taxon>Pirellulaceae</taxon>
        <taxon>Mariniblastus</taxon>
    </lineage>
</organism>
<reference evidence="1 2" key="1">
    <citation type="submission" date="2019-08" db="EMBL/GenBank/DDBJ databases">
        <title>Deep-cultivation of Planctomycetes and their phenomic and genomic characterization uncovers novel biology.</title>
        <authorList>
            <person name="Wiegand S."/>
            <person name="Jogler M."/>
            <person name="Boedeker C."/>
            <person name="Pinto D."/>
            <person name="Vollmers J."/>
            <person name="Rivas-Marin E."/>
            <person name="Kohn T."/>
            <person name="Peeters S.H."/>
            <person name="Heuer A."/>
            <person name="Rast P."/>
            <person name="Oberbeckmann S."/>
            <person name="Bunk B."/>
            <person name="Jeske O."/>
            <person name="Meyerdierks A."/>
            <person name="Storesund J.E."/>
            <person name="Kallscheuer N."/>
            <person name="Luecker S."/>
            <person name="Lage O.M."/>
            <person name="Pohl T."/>
            <person name="Merkel B.J."/>
            <person name="Hornburger P."/>
            <person name="Mueller R.-W."/>
            <person name="Bruemmer F."/>
            <person name="Labrenz M."/>
            <person name="Spormann A.M."/>
            <person name="Op den Camp H."/>
            <person name="Overmann J."/>
            <person name="Amann R."/>
            <person name="Jetten M.S.M."/>
            <person name="Mascher T."/>
            <person name="Medema M.H."/>
            <person name="Devos D.P."/>
            <person name="Kaster A.-K."/>
            <person name="Ovreas L."/>
            <person name="Rohde M."/>
            <person name="Galperin M.Y."/>
            <person name="Jogler C."/>
        </authorList>
    </citation>
    <scope>NUCLEOTIDE SEQUENCE [LARGE SCALE GENOMIC DNA]</scope>
    <source>
        <strain evidence="1 2">FC18</strain>
    </source>
</reference>
<dbReference type="KEGG" id="mff:MFFC18_26510"/>
<accession>A0A5B9P8Z2</accession>
<name>A0A5B9P8Z2_9BACT</name>
<dbReference type="EMBL" id="CP042912">
    <property type="protein sequence ID" value="QEG22768.1"/>
    <property type="molecule type" value="Genomic_DNA"/>
</dbReference>
<proteinExistence type="predicted"/>
<evidence type="ECO:0000313" key="2">
    <source>
        <dbReference type="Proteomes" id="UP000322214"/>
    </source>
</evidence>
<protein>
    <submittedName>
        <fullName evidence="1">Uncharacterized protein</fullName>
    </submittedName>
</protein>
<evidence type="ECO:0000313" key="1">
    <source>
        <dbReference type="EMBL" id="QEG22768.1"/>
    </source>
</evidence>
<keyword evidence="2" id="KW-1185">Reference proteome</keyword>
<sequence>MSTRYAAEERCRWFEEFRESDLSVKQFCEVIEALVATFTIGNGGSESNRRLDPVMAIETLRKNLPLALRSRRYGHAPHNYCCEELSVLWCDVPVFEFKAIDAND</sequence>
<dbReference type="AlphaFoldDB" id="A0A5B9P8Z2"/>